<proteinExistence type="predicted"/>
<dbReference type="Proteomes" id="UP001348817">
    <property type="component" value="Plasmid pFA11"/>
</dbReference>
<organism evidence="1 2">
    <name type="scientific">Fulvitalea axinellae</name>
    <dbReference type="NCBI Taxonomy" id="1182444"/>
    <lineage>
        <taxon>Bacteria</taxon>
        <taxon>Pseudomonadati</taxon>
        <taxon>Bacteroidota</taxon>
        <taxon>Cytophagia</taxon>
        <taxon>Cytophagales</taxon>
        <taxon>Persicobacteraceae</taxon>
        <taxon>Fulvitalea</taxon>
    </lineage>
</organism>
<geneLocation type="plasmid" evidence="1 2">
    <name>pFA11</name>
</geneLocation>
<keyword evidence="2" id="KW-1185">Reference proteome</keyword>
<evidence type="ECO:0000313" key="2">
    <source>
        <dbReference type="Proteomes" id="UP001348817"/>
    </source>
</evidence>
<dbReference type="KEGG" id="fax:FUAX_55110"/>
<dbReference type="AlphaFoldDB" id="A0AAU9CMA2"/>
<evidence type="ECO:0000313" key="1">
    <source>
        <dbReference type="EMBL" id="BDD13079.1"/>
    </source>
</evidence>
<dbReference type="EMBL" id="AP025325">
    <property type="protein sequence ID" value="BDD13079.1"/>
    <property type="molecule type" value="Genomic_DNA"/>
</dbReference>
<sequence length="47" mass="5735">MDEKSSVYDIPYFLRLAFFFNKDYPRNTEGLICANEYIAHREEEERN</sequence>
<gene>
    <name evidence="1" type="ORF">FUAX_55110</name>
</gene>
<name>A0AAU9CMA2_9BACT</name>
<reference evidence="1 2" key="1">
    <citation type="submission" date="2021-12" db="EMBL/GenBank/DDBJ databases">
        <title>Genome sequencing of bacteria with rrn-lacking chromosome and rrn-plasmid.</title>
        <authorList>
            <person name="Anda M."/>
            <person name="Iwasaki W."/>
        </authorList>
    </citation>
    <scope>NUCLEOTIDE SEQUENCE [LARGE SCALE GENOMIC DNA]</scope>
    <source>
        <strain evidence="1 2">DSM 100852</strain>
        <plasmid evidence="1 2">pFA11</plasmid>
    </source>
</reference>
<keyword evidence="1" id="KW-0614">Plasmid</keyword>
<protein>
    <submittedName>
        <fullName evidence="1">Uncharacterized protein</fullName>
    </submittedName>
</protein>
<accession>A0AAU9CMA2</accession>